<accession>A0A3N1MA61</accession>
<dbReference type="PANTHER" id="PTHR46928">
    <property type="entry name" value="MESENCHYME-SPECIFIC CELL SURFACE GLYCOPROTEIN"/>
    <property type="match status" value="1"/>
</dbReference>
<name>A0A3N1MA61_9PROT</name>
<dbReference type="InterPro" id="IPR011048">
    <property type="entry name" value="Haem_d1_sf"/>
</dbReference>
<dbReference type="GO" id="GO:0005509">
    <property type="term" value="F:calcium ion binding"/>
    <property type="evidence" value="ECO:0007669"/>
    <property type="project" value="InterPro"/>
</dbReference>
<dbReference type="EMBL" id="RJKX01000013">
    <property type="protein sequence ID" value="ROP99934.1"/>
    <property type="molecule type" value="Genomic_DNA"/>
</dbReference>
<feature type="domain" description="5'-Nucleotidase C-terminal" evidence="2">
    <location>
        <begin position="413"/>
        <end position="606"/>
    </location>
</feature>
<dbReference type="InterPro" id="IPR036907">
    <property type="entry name" value="5'-Nucleotdase_C_sf"/>
</dbReference>
<dbReference type="InterPro" id="IPR015943">
    <property type="entry name" value="WD40/YVTN_repeat-like_dom_sf"/>
</dbReference>
<dbReference type="SUPFAM" id="SSF55816">
    <property type="entry name" value="5'-nucleotidase (syn. UDP-sugar hydrolase), C-terminal domain"/>
    <property type="match status" value="1"/>
</dbReference>
<feature type="domain" description="Choice-of-anchor I" evidence="3">
    <location>
        <begin position="868"/>
        <end position="1341"/>
    </location>
</feature>
<dbReference type="SUPFAM" id="SSF56300">
    <property type="entry name" value="Metallo-dependent phosphatases"/>
    <property type="match status" value="1"/>
</dbReference>
<protein>
    <submittedName>
        <fullName evidence="4">2',3'-cyclic-nucleotide 2'-phosphodiesterase (5'-nucleotidase family)</fullName>
    </submittedName>
</protein>
<dbReference type="Gene3D" id="3.90.780.10">
    <property type="entry name" value="5'-Nucleotidase, C-terminal domain"/>
    <property type="match status" value="1"/>
</dbReference>
<dbReference type="InterPro" id="IPR011049">
    <property type="entry name" value="Serralysin-like_metalloprot_C"/>
</dbReference>
<dbReference type="InterPro" id="IPR018511">
    <property type="entry name" value="Hemolysin-typ_Ca-bd_CS"/>
</dbReference>
<dbReference type="Pfam" id="PF00353">
    <property type="entry name" value="HemolysinCabind"/>
    <property type="match status" value="3"/>
</dbReference>
<evidence type="ECO:0000259" key="2">
    <source>
        <dbReference type="Pfam" id="PF02872"/>
    </source>
</evidence>
<dbReference type="Pfam" id="PF02872">
    <property type="entry name" value="5_nucleotid_C"/>
    <property type="match status" value="1"/>
</dbReference>
<dbReference type="NCBIfam" id="NF038117">
    <property type="entry name" value="choice_anch_I"/>
    <property type="match status" value="1"/>
</dbReference>
<dbReference type="GO" id="GO:0016787">
    <property type="term" value="F:hydrolase activity"/>
    <property type="evidence" value="ECO:0007669"/>
    <property type="project" value="InterPro"/>
</dbReference>
<dbReference type="InterPro" id="IPR006179">
    <property type="entry name" value="5_nucleotidase/apyrase"/>
</dbReference>
<dbReference type="SUPFAM" id="SSF50974">
    <property type="entry name" value="Nitrous oxide reductase, N-terminal domain"/>
    <property type="match status" value="1"/>
</dbReference>
<evidence type="ECO:0000259" key="3">
    <source>
        <dbReference type="Pfam" id="PF22494"/>
    </source>
</evidence>
<dbReference type="Gene3D" id="3.60.21.10">
    <property type="match status" value="1"/>
</dbReference>
<dbReference type="PRINTS" id="PR01607">
    <property type="entry name" value="APYRASEFAMLY"/>
</dbReference>
<dbReference type="InterPro" id="IPR052956">
    <property type="entry name" value="Mesenchyme-surface_protein"/>
</dbReference>
<dbReference type="Gene3D" id="2.130.10.10">
    <property type="entry name" value="YVTN repeat-like/Quinoprotein amine dehydrogenase"/>
    <property type="match status" value="1"/>
</dbReference>
<gene>
    <name evidence="4" type="ORF">EDC65_1729</name>
</gene>
<dbReference type="InterPro" id="IPR011045">
    <property type="entry name" value="N2O_reductase_N"/>
</dbReference>
<reference evidence="4 5" key="1">
    <citation type="submission" date="2018-11" db="EMBL/GenBank/DDBJ databases">
        <title>Genomic Encyclopedia of Type Strains, Phase IV (KMG-IV): sequencing the most valuable type-strain genomes for metagenomic binning, comparative biology and taxonomic classification.</title>
        <authorList>
            <person name="Goeker M."/>
        </authorList>
    </citation>
    <scope>NUCLEOTIDE SEQUENCE [LARGE SCALE GENOMIC DNA]</scope>
    <source>
        <strain evidence="4 5">DSM 5900</strain>
    </source>
</reference>
<feature type="region of interest" description="Disordered" evidence="1">
    <location>
        <begin position="796"/>
        <end position="819"/>
    </location>
</feature>
<keyword evidence="5" id="KW-1185">Reference proteome</keyword>
<organism evidence="4 5">
    <name type="scientific">Stella humosa</name>
    <dbReference type="NCBI Taxonomy" id="94"/>
    <lineage>
        <taxon>Bacteria</taxon>
        <taxon>Pseudomonadati</taxon>
        <taxon>Pseudomonadota</taxon>
        <taxon>Alphaproteobacteria</taxon>
        <taxon>Rhodospirillales</taxon>
        <taxon>Stellaceae</taxon>
        <taxon>Stella</taxon>
    </lineage>
</organism>
<dbReference type="InterPro" id="IPR055188">
    <property type="entry name" value="Choice_anch_I"/>
</dbReference>
<dbReference type="RefSeq" id="WP_123689270.1">
    <property type="nucleotide sequence ID" value="NZ_AP019700.1"/>
</dbReference>
<dbReference type="PANTHER" id="PTHR46928:SF1">
    <property type="entry name" value="MESENCHYME-SPECIFIC CELL SURFACE GLYCOPROTEIN"/>
    <property type="match status" value="1"/>
</dbReference>
<dbReference type="InterPro" id="IPR029052">
    <property type="entry name" value="Metallo-depent_PP-like"/>
</dbReference>
<evidence type="ECO:0000313" key="4">
    <source>
        <dbReference type="EMBL" id="ROP99934.1"/>
    </source>
</evidence>
<dbReference type="PRINTS" id="PR00313">
    <property type="entry name" value="CABNDNGRPT"/>
</dbReference>
<dbReference type="GO" id="GO:0009166">
    <property type="term" value="P:nucleotide catabolic process"/>
    <property type="evidence" value="ECO:0007669"/>
    <property type="project" value="InterPro"/>
</dbReference>
<dbReference type="OrthoDB" id="5469761at2"/>
<comment type="caution">
    <text evidence="4">The sequence shown here is derived from an EMBL/GenBank/DDBJ whole genome shotgun (WGS) entry which is preliminary data.</text>
</comment>
<dbReference type="SUPFAM" id="SSF51120">
    <property type="entry name" value="beta-Roll"/>
    <property type="match status" value="2"/>
</dbReference>
<dbReference type="Gene3D" id="2.150.10.10">
    <property type="entry name" value="Serralysin-like metalloprotease, C-terminal"/>
    <property type="match status" value="1"/>
</dbReference>
<dbReference type="InterPro" id="IPR008334">
    <property type="entry name" value="5'-Nucleotdase_C"/>
</dbReference>
<dbReference type="Proteomes" id="UP000278222">
    <property type="component" value="Unassembled WGS sequence"/>
</dbReference>
<sequence length="1418" mass="146162">MANYTLQILHASDFEAGVDALSTAPQFAAIVDALDETHDNTLILSSGDNFIPGPFLSAGSDPSVRDELQAVYNQLYGLPVDRNGDGIAESFADLREGGARLDVAILNTIGIQASALGNHEFDLGTNPLREAIGQDVRGALPQNVRWLGVDFPYLSANLDFSEDANLAPIFTSEIRDASDFDASLADLNGATDGRKIAPATIITVNGERIGIVGATTPELERISSTGDTTVIGPGAGTQDMQALAAVIQPTIDALIARGIDKIVLLSHLQQIGLEQALAPLLKGVDIIIAGGSNTLLADDQDVAAGLQPGDTAEGPYPIVTTNADGDPLLIVNTDGGYEYVGRLVVEFDEQGRLLPGSVDPAVSGAIAATDENVEALWGDADAAYAAGTKGGMVQTLVDAAEGVIVAKDGLIFGRTDVFLDGKRAEVRTEETNLGDLSADANLARGRELDPTVVVSIKNGGGIREPIGVVEQVGLGQTTELPPAANPLADKAEGDISRLDIENALRFNNGLTLLTVTRAQLVQVLEHAVAGTAPGATPGQFAQVGGVSYSFDATRPAGDRILSAALTDADGHVTDVLVRDGALVGDAAAGVRIITLNFMADGGDGYPFKTFLDADPAFADRVDLASEDADRDGVLDAGEDLNRNGRLDLAAAIDPGAATFAASSSEQDAMADYVAARYAETPYDVADTGPEQDERIQNLAFREDGVLDGPYDMAGTAGADNLVGSGAADTLSGGQGDDTLEGLDGADLLFGGQGSDRLLGGAGADFALAGAGNDLVEGGEGDDLFLNGNRGADTVRGGAGADRLHGGQDEDTLDGGAGADTLSGDRGDDLLIGGEGADRFLFLPLAPAGTQQIALQPIATYDHGGFEEGAAETLAFDPASKRLFVTNAQANTLDVLDIADPENPILFKSVALDAFGGGVNSVAVKNGIVAAAVANDDGAAAGTVVFFDTAGNLLGQQAVGVLPDMLTFTPDGRMVLVANEGERVGDPGPDQIDPPGTISIIDLSAGVAAATTVTLGFSAFEGQREALVADGLRVTSGKSLALDLEPEYITVTPDGTRAYVSIQEASAFAVVNLATKAIEEILPLGRKDYSLPGNGFDASDRDAGINIVNHPVFGLYEPDAIASFSAGGQTYIVTANEGDARSDGSDEVRLGSLKLDPTAFPNAAELLKNENLGRLTVSLIDGDTDGDGDLDEIVAFGGRSFSIFDADGKLVFDSGDQFERIIAAAYPGNFNAGNTSNALDDRSDAKGPEPEAISIGTIGDRTYAFIGLERMGGVMVYDVTDPTKPAFVEYTNNRDFSQDVESASAGDLGPEVTQFIAAADSPNGKPLVVVANEISGTTTIYAVEEGDSIPVIEGAGYDVVADFDLAIDRIVLAEGQAYTLGASADGDALLILSADHWVELDGLALAQVQPVIADLVLFA</sequence>
<dbReference type="SUPFAM" id="SSF51004">
    <property type="entry name" value="C-terminal (heme d1) domain of cytochrome cd1-nitrite reductase"/>
    <property type="match status" value="1"/>
</dbReference>
<proteinExistence type="predicted"/>
<evidence type="ECO:0000313" key="5">
    <source>
        <dbReference type="Proteomes" id="UP000278222"/>
    </source>
</evidence>
<dbReference type="InterPro" id="IPR001343">
    <property type="entry name" value="Hemolysn_Ca-bd"/>
</dbReference>
<dbReference type="PROSITE" id="PS00330">
    <property type="entry name" value="HEMOLYSIN_CALCIUM"/>
    <property type="match status" value="2"/>
</dbReference>
<evidence type="ECO:0000256" key="1">
    <source>
        <dbReference type="SAM" id="MobiDB-lite"/>
    </source>
</evidence>
<dbReference type="Pfam" id="PF22494">
    <property type="entry name" value="choice_anch_I"/>
    <property type="match status" value="1"/>
</dbReference>